<gene>
    <name evidence="2" type="ORF">J8C05_00450</name>
</gene>
<dbReference type="PANTHER" id="PTHR46313">
    <property type="match status" value="1"/>
</dbReference>
<dbReference type="InterPro" id="IPR036188">
    <property type="entry name" value="FAD/NAD-bd_sf"/>
</dbReference>
<evidence type="ECO:0000313" key="2">
    <source>
        <dbReference type="EMBL" id="QUV93969.1"/>
    </source>
</evidence>
<evidence type="ECO:0000259" key="1">
    <source>
        <dbReference type="Pfam" id="PF01593"/>
    </source>
</evidence>
<name>A0ABX8AZ37_9BACT</name>
<dbReference type="InterPro" id="IPR002937">
    <property type="entry name" value="Amino_oxidase"/>
</dbReference>
<protein>
    <submittedName>
        <fullName evidence="2">FAD-dependent oxidoreductase</fullName>
    </submittedName>
</protein>
<dbReference type="Gene3D" id="3.50.50.60">
    <property type="entry name" value="FAD/NAD(P)-binding domain"/>
    <property type="match status" value="2"/>
</dbReference>
<dbReference type="SUPFAM" id="SSF51905">
    <property type="entry name" value="FAD/NAD(P)-binding domain"/>
    <property type="match status" value="1"/>
</dbReference>
<sequence length="513" mass="55854">MTIAHSESWQPEVVVIGSGIGGLATAARLARHGVRVLVLEQHTVPGGSASYFTRAGYRFDVGASLLYGLGTEGTINFVAEALAEVSETVETRRDDVQIHYHLPDGMEIRTHYDREHFLDELTSYFPQERAGIRAFYDAAMEAYRVMARVPLIALDDVPGLIRGVATAPWDALRMSQAALTTLGDLAKRHLRDVRLRRFIDIETFCWALTGAGATPLVNAALVFGDRHVNGVRYPLGGCSIIAEKLAAGIERHGGRIRYGSRVAAGLVRQGRVQGVRLATGEDITARAVVSNATVWDTYGRLFREHPLAGVMFREQSLRYAQADSFTSLFGGVASPHLPAETVVHHIVVNDWEAYDKPRGMLFVSLPSLHDTSLAPPGYHNVHAFMVDRYDDWSALTQRAAGGGGVRRTPAYRAAKEAAARHMLHMLERVIPKASEVVQVVSVGTPLTNERYLARTRGTYGPLLRRGPDVLLKPQGGSPIRGLYCAGDSCFPGQGVPSVAASGLSCAGRILRAW</sequence>
<organism evidence="2 3">
    <name type="scientific">Chloracidobacterium sp. N</name>
    <dbReference type="NCBI Taxonomy" id="2821540"/>
    <lineage>
        <taxon>Bacteria</taxon>
        <taxon>Pseudomonadati</taxon>
        <taxon>Acidobacteriota</taxon>
        <taxon>Terriglobia</taxon>
        <taxon>Terriglobales</taxon>
        <taxon>Acidobacteriaceae</taxon>
        <taxon>Chloracidobacterium</taxon>
        <taxon>Chloracidobacterium aggregatum</taxon>
    </lineage>
</organism>
<dbReference type="PRINTS" id="PR00419">
    <property type="entry name" value="ADXRDTASE"/>
</dbReference>
<accession>A0ABX8AZ37</accession>
<dbReference type="InterPro" id="IPR045892">
    <property type="entry name" value="CrtISO-like"/>
</dbReference>
<dbReference type="EMBL" id="CP072642">
    <property type="protein sequence ID" value="QUV93969.1"/>
    <property type="molecule type" value="Genomic_DNA"/>
</dbReference>
<dbReference type="RefSeq" id="WP_211422298.1">
    <property type="nucleotide sequence ID" value="NZ_CP072642.1"/>
</dbReference>
<proteinExistence type="predicted"/>
<evidence type="ECO:0000313" key="3">
    <source>
        <dbReference type="Proteomes" id="UP000677668"/>
    </source>
</evidence>
<reference evidence="2 3" key="1">
    <citation type="submission" date="2021-03" db="EMBL/GenBank/DDBJ databases">
        <title>Genomic and phenotypic characterization of Chloracidobacterium isolates provides evidence for multiple species.</title>
        <authorList>
            <person name="Saini M.K."/>
            <person name="Costas A.M.G."/>
            <person name="Tank M."/>
            <person name="Bryant D.A."/>
        </authorList>
    </citation>
    <scope>NUCLEOTIDE SEQUENCE [LARGE SCALE GENOMIC DNA]</scope>
    <source>
        <strain evidence="2 3">N</strain>
    </source>
</reference>
<dbReference type="Pfam" id="PF01593">
    <property type="entry name" value="Amino_oxidase"/>
    <property type="match status" value="1"/>
</dbReference>
<dbReference type="PANTHER" id="PTHR46313:SF3">
    <property type="entry name" value="PROLYCOPENE ISOMERASE, CHLOROPLASTIC"/>
    <property type="match status" value="1"/>
</dbReference>
<dbReference type="Proteomes" id="UP000677668">
    <property type="component" value="Chromosome 1"/>
</dbReference>
<keyword evidence="3" id="KW-1185">Reference proteome</keyword>
<feature type="domain" description="Amine oxidase" evidence="1">
    <location>
        <begin position="20"/>
        <end position="510"/>
    </location>
</feature>